<dbReference type="Proteomes" id="UP001205906">
    <property type="component" value="Unassembled WGS sequence"/>
</dbReference>
<evidence type="ECO:0000313" key="1">
    <source>
        <dbReference type="EMBL" id="MCO6051004.1"/>
    </source>
</evidence>
<sequence>MWKINIQDDLRISFPARDAAFSEGVEIGMLATLMSMGKTEFSRVVSARGLEQARRLGEKLGYHLVESEPTEQGFVRLTFRDRTQRARLKLVAAG</sequence>
<proteinExistence type="predicted"/>
<name>A0ABT1C830_9HYPH</name>
<organism evidence="1 2">
    <name type="scientific">Mesorhizobium liriopis</name>
    <dbReference type="NCBI Taxonomy" id="2953882"/>
    <lineage>
        <taxon>Bacteria</taxon>
        <taxon>Pseudomonadati</taxon>
        <taxon>Pseudomonadota</taxon>
        <taxon>Alphaproteobacteria</taxon>
        <taxon>Hyphomicrobiales</taxon>
        <taxon>Phyllobacteriaceae</taxon>
        <taxon>Mesorhizobium</taxon>
    </lineage>
</organism>
<evidence type="ECO:0000313" key="2">
    <source>
        <dbReference type="Proteomes" id="UP001205906"/>
    </source>
</evidence>
<gene>
    <name evidence="1" type="ORF">NGM99_14570</name>
</gene>
<protein>
    <submittedName>
        <fullName evidence="1">Uncharacterized protein</fullName>
    </submittedName>
</protein>
<comment type="caution">
    <text evidence="1">The sequence shown here is derived from an EMBL/GenBank/DDBJ whole genome shotgun (WGS) entry which is preliminary data.</text>
</comment>
<dbReference type="RefSeq" id="WP_252820165.1">
    <property type="nucleotide sequence ID" value="NZ_JAMXQS010000007.1"/>
</dbReference>
<dbReference type="EMBL" id="JAMXQS010000007">
    <property type="protein sequence ID" value="MCO6051004.1"/>
    <property type="molecule type" value="Genomic_DNA"/>
</dbReference>
<keyword evidence="2" id="KW-1185">Reference proteome</keyword>
<reference evidence="1 2" key="1">
    <citation type="submission" date="2022-06" db="EMBL/GenBank/DDBJ databases">
        <title>Mesorhizobium sp. strain RP14 Genome sequencing and assembly.</title>
        <authorList>
            <person name="Kim I."/>
        </authorList>
    </citation>
    <scope>NUCLEOTIDE SEQUENCE [LARGE SCALE GENOMIC DNA]</scope>
    <source>
        <strain evidence="2">RP14(2022)</strain>
    </source>
</reference>
<accession>A0ABT1C830</accession>